<dbReference type="HAMAP" id="MF_00416">
    <property type="entry name" value="FlgI"/>
    <property type="match status" value="1"/>
</dbReference>
<evidence type="ECO:0000256" key="3">
    <source>
        <dbReference type="ARBA" id="ARBA00008994"/>
    </source>
</evidence>
<dbReference type="NCBIfam" id="NF003676">
    <property type="entry name" value="PRK05303.1"/>
    <property type="match status" value="1"/>
</dbReference>
<evidence type="ECO:0000313" key="8">
    <source>
        <dbReference type="Proteomes" id="UP001595904"/>
    </source>
</evidence>
<keyword evidence="7" id="KW-0282">Flagellum</keyword>
<evidence type="ECO:0000256" key="2">
    <source>
        <dbReference type="ARBA" id="ARBA00004117"/>
    </source>
</evidence>
<accession>A0ABV8SYN9</accession>
<comment type="caution">
    <text evidence="7">The sequence shown here is derived from an EMBL/GenBank/DDBJ whole genome shotgun (WGS) entry which is preliminary data.</text>
</comment>
<evidence type="ECO:0000256" key="6">
    <source>
        <dbReference type="HAMAP-Rule" id="MF_00416"/>
    </source>
</evidence>
<dbReference type="PANTHER" id="PTHR30381">
    <property type="entry name" value="FLAGELLAR P-RING PERIPLASMIC PROTEIN FLGI"/>
    <property type="match status" value="1"/>
</dbReference>
<keyword evidence="4 6" id="KW-0732">Signal</keyword>
<protein>
    <recommendedName>
        <fullName evidence="6">Flagellar P-ring protein</fullName>
    </recommendedName>
    <alternativeName>
        <fullName evidence="6">Basal body P-ring protein</fullName>
    </alternativeName>
</protein>
<evidence type="ECO:0000256" key="4">
    <source>
        <dbReference type="ARBA" id="ARBA00022729"/>
    </source>
</evidence>
<dbReference type="PRINTS" id="PR01010">
    <property type="entry name" value="FLGPRINGFLGI"/>
</dbReference>
<comment type="subunit">
    <text evidence="6">The basal body constitutes a major portion of the flagellar organelle and consists of four rings (L,P,S, and M) mounted on a central rod.</text>
</comment>
<organism evidence="7 8">
    <name type="scientific">Steroidobacter flavus</name>
    <dbReference type="NCBI Taxonomy" id="1842136"/>
    <lineage>
        <taxon>Bacteria</taxon>
        <taxon>Pseudomonadati</taxon>
        <taxon>Pseudomonadota</taxon>
        <taxon>Gammaproteobacteria</taxon>
        <taxon>Steroidobacterales</taxon>
        <taxon>Steroidobacteraceae</taxon>
        <taxon>Steroidobacter</taxon>
    </lineage>
</organism>
<keyword evidence="7" id="KW-0966">Cell projection</keyword>
<gene>
    <name evidence="6" type="primary">flgI</name>
    <name evidence="7" type="ORF">ACFPN2_26665</name>
</gene>
<dbReference type="PANTHER" id="PTHR30381:SF0">
    <property type="entry name" value="FLAGELLAR P-RING PROTEIN"/>
    <property type="match status" value="1"/>
</dbReference>
<evidence type="ECO:0000256" key="1">
    <source>
        <dbReference type="ARBA" id="ARBA00002591"/>
    </source>
</evidence>
<comment type="similarity">
    <text evidence="3 6">Belongs to the FlgI family.</text>
</comment>
<evidence type="ECO:0000313" key="7">
    <source>
        <dbReference type="EMBL" id="MFC4312696.1"/>
    </source>
</evidence>
<comment type="function">
    <text evidence="1 6">Assembles around the rod to form the L-ring and probably protects the motor/basal body from shearing forces during rotation.</text>
</comment>
<name>A0ABV8SYN9_9GAMM</name>
<keyword evidence="8" id="KW-1185">Reference proteome</keyword>
<dbReference type="Pfam" id="PF02119">
    <property type="entry name" value="FlgI"/>
    <property type="match status" value="1"/>
</dbReference>
<evidence type="ECO:0000256" key="5">
    <source>
        <dbReference type="ARBA" id="ARBA00023143"/>
    </source>
</evidence>
<keyword evidence="5 6" id="KW-0975">Bacterial flagellum</keyword>
<feature type="chain" id="PRO_5044934565" description="Flagellar P-ring protein" evidence="6">
    <location>
        <begin position="25"/>
        <end position="376"/>
    </location>
</feature>
<dbReference type="RefSeq" id="WP_380602316.1">
    <property type="nucleotide sequence ID" value="NZ_JBHSDU010000014.1"/>
</dbReference>
<dbReference type="InterPro" id="IPR001782">
    <property type="entry name" value="Flag_FlgI"/>
</dbReference>
<feature type="signal peptide" evidence="6">
    <location>
        <begin position="1"/>
        <end position="24"/>
    </location>
</feature>
<keyword evidence="7" id="KW-0969">Cilium</keyword>
<proteinExistence type="inferred from homology"/>
<reference evidence="8" key="1">
    <citation type="journal article" date="2019" name="Int. J. Syst. Evol. Microbiol.">
        <title>The Global Catalogue of Microorganisms (GCM) 10K type strain sequencing project: providing services to taxonomists for standard genome sequencing and annotation.</title>
        <authorList>
            <consortium name="The Broad Institute Genomics Platform"/>
            <consortium name="The Broad Institute Genome Sequencing Center for Infectious Disease"/>
            <person name="Wu L."/>
            <person name="Ma J."/>
        </authorList>
    </citation>
    <scope>NUCLEOTIDE SEQUENCE [LARGE SCALE GENOMIC DNA]</scope>
    <source>
        <strain evidence="8">CGMCC 1.10759</strain>
    </source>
</reference>
<dbReference type="Proteomes" id="UP001595904">
    <property type="component" value="Unassembled WGS sequence"/>
</dbReference>
<sequence length="376" mass="39105" precursor="true">MNTRFWLNVVGVLSTALLAATAQAQGAVRLKDLGRFSGVRDNSVIGYGLVVGLSGTGDSRRSLATVQSVSNMLQEFGLQVPAAGINSRNVAAVLVTAKVPGFMNVGDRLDVNVSSIGDASSLAGGTLLMTPLRGPDRDVYAMAQGSLSIGGYRFEQNGTVRQKNHPTSGNIPEGALAERVIAPQLLTADGGIELVLNDPDFTTASRVATLINKSVPGAQATPVTAGRIRLAAPSKEPAGIVAMVSAVENLAIEPDIKARVVVNERTGTIVSGGNVYLSAITVTHGDIKVAIDQRFLVSQPDGYLYRPGIGVRTAVVPETTMDVTESQLKAVNLPQGATIEDLVAALKGVKASSRDVIAILQGVKRAGALHAELIIQ</sequence>
<comment type="subcellular location">
    <subcellularLocation>
        <location evidence="2 6">Bacterial flagellum basal body</location>
    </subcellularLocation>
</comment>
<dbReference type="EMBL" id="JBHSDU010000014">
    <property type="protein sequence ID" value="MFC4312696.1"/>
    <property type="molecule type" value="Genomic_DNA"/>
</dbReference>